<dbReference type="EMBL" id="LJGW01000285">
    <property type="protein sequence ID" value="OEV10604.1"/>
    <property type="molecule type" value="Genomic_DNA"/>
</dbReference>
<proteinExistence type="predicted"/>
<keyword evidence="3" id="KW-1185">Reference proteome</keyword>
<evidence type="ECO:0008006" key="4">
    <source>
        <dbReference type="Google" id="ProtNLM"/>
    </source>
</evidence>
<protein>
    <recommendedName>
        <fullName evidence="4">Proteinase inhibitor I36 SMPI</fullName>
    </recommendedName>
</protein>
<dbReference type="AlphaFoldDB" id="A0A1E7L356"/>
<reference evidence="2 3" key="1">
    <citation type="journal article" date="2016" name="Front. Microbiol.">
        <title>Comparative Genomics Analysis of Streptomyces Species Reveals Their Adaptation to the Marine Environment and Their Diversity at the Genomic Level.</title>
        <authorList>
            <person name="Tian X."/>
            <person name="Zhang Z."/>
            <person name="Yang T."/>
            <person name="Chen M."/>
            <person name="Li J."/>
            <person name="Chen F."/>
            <person name="Yang J."/>
            <person name="Li W."/>
            <person name="Zhang B."/>
            <person name="Zhang Z."/>
            <person name="Wu J."/>
            <person name="Zhang C."/>
            <person name="Long L."/>
            <person name="Xiao J."/>
        </authorList>
    </citation>
    <scope>NUCLEOTIDE SEQUENCE [LARGE SCALE GENOMIC DNA]</scope>
    <source>
        <strain evidence="2 3">SCSIO 10429</strain>
    </source>
</reference>
<evidence type="ECO:0000256" key="1">
    <source>
        <dbReference type="SAM" id="SignalP"/>
    </source>
</evidence>
<gene>
    <name evidence="2" type="ORF">AN218_16765</name>
</gene>
<dbReference type="Pfam" id="PF03995">
    <property type="entry name" value="Inhibitor_I36"/>
    <property type="match status" value="1"/>
</dbReference>
<keyword evidence="1" id="KW-0732">Signal</keyword>
<dbReference type="Proteomes" id="UP000176005">
    <property type="component" value="Unassembled WGS sequence"/>
</dbReference>
<feature type="chain" id="PRO_5038771555" description="Proteinase inhibitor I36 SMPI" evidence="1">
    <location>
        <begin position="22"/>
        <end position="126"/>
    </location>
</feature>
<name>A0A1E7L356_9ACTN</name>
<feature type="signal peptide" evidence="1">
    <location>
        <begin position="1"/>
        <end position="21"/>
    </location>
</feature>
<evidence type="ECO:0000313" key="2">
    <source>
        <dbReference type="EMBL" id="OEV10604.1"/>
    </source>
</evidence>
<comment type="caution">
    <text evidence="2">The sequence shown here is derived from an EMBL/GenBank/DDBJ whole genome shotgun (WGS) entry which is preliminary data.</text>
</comment>
<sequence>MATGLALGAALAGGLTAPATAASAASGAPKSGTALGTCAKGALCLWPGQHFWGERRTYEVGAVRMEDCRRLPRRVSAKSFANRTGHPVTVYESAECAETREFHTHPSGSWTPEGAYAVRAFKVWEH</sequence>
<evidence type="ECO:0000313" key="3">
    <source>
        <dbReference type="Proteomes" id="UP000176005"/>
    </source>
</evidence>
<organism evidence="2 3">
    <name type="scientific">Streptomyces nanshensis</name>
    <dbReference type="NCBI Taxonomy" id="518642"/>
    <lineage>
        <taxon>Bacteria</taxon>
        <taxon>Bacillati</taxon>
        <taxon>Actinomycetota</taxon>
        <taxon>Actinomycetes</taxon>
        <taxon>Kitasatosporales</taxon>
        <taxon>Streptomycetaceae</taxon>
        <taxon>Streptomyces</taxon>
    </lineage>
</organism>
<dbReference type="RefSeq" id="WP_070017698.1">
    <property type="nucleotide sequence ID" value="NZ_LJGW01000285.1"/>
</dbReference>
<accession>A0A1E7L356</accession>